<name>A0ABQ3T779_9ACTN</name>
<dbReference type="Pfam" id="PF19054">
    <property type="entry name" value="DUF5753"/>
    <property type="match status" value="1"/>
</dbReference>
<evidence type="ECO:0000313" key="3">
    <source>
        <dbReference type="Proteomes" id="UP000608522"/>
    </source>
</evidence>
<comment type="caution">
    <text evidence="2">The sequence shown here is derived from an EMBL/GenBank/DDBJ whole genome shotgun (WGS) entry which is preliminary data.</text>
</comment>
<evidence type="ECO:0000313" key="2">
    <source>
        <dbReference type="EMBL" id="GHI76022.1"/>
    </source>
</evidence>
<accession>A0ABQ3T779</accession>
<feature type="domain" description="DUF5753" evidence="1">
    <location>
        <begin position="4"/>
        <end position="133"/>
    </location>
</feature>
<proteinExistence type="predicted"/>
<reference evidence="3" key="1">
    <citation type="submission" date="2023-07" db="EMBL/GenBank/DDBJ databases">
        <title>Whole genome shotgun sequence of Streptomyces spororaveus NBRC 15456.</title>
        <authorList>
            <person name="Komaki H."/>
            <person name="Tamura T."/>
        </authorList>
    </citation>
    <scope>NUCLEOTIDE SEQUENCE [LARGE SCALE GENOMIC DNA]</scope>
    <source>
        <strain evidence="3">NBRC 15456</strain>
    </source>
</reference>
<protein>
    <recommendedName>
        <fullName evidence="1">DUF5753 domain-containing protein</fullName>
    </recommendedName>
</protein>
<dbReference type="EMBL" id="BNED01000005">
    <property type="protein sequence ID" value="GHI76022.1"/>
    <property type="molecule type" value="Genomic_DNA"/>
</dbReference>
<evidence type="ECO:0000259" key="1">
    <source>
        <dbReference type="Pfam" id="PF19054"/>
    </source>
</evidence>
<dbReference type="Proteomes" id="UP000608522">
    <property type="component" value="Unassembled WGS sequence"/>
</dbReference>
<sequence>MRREVRLRRQSRAHHPARCLRLWVVLDESALRRVVGCPQIIREQLEFLNRLGAQPHVTVQVVPHSAGAHPGVSGQFSILDFPDAPGAGTVYLERFNSDLYLEKRSDVRHFSAMFDHLQAQALNPERTRCFITRAAEELPAAASLPGRP</sequence>
<keyword evidence="3" id="KW-1185">Reference proteome</keyword>
<gene>
    <name evidence="2" type="ORF">Sspor_15830</name>
</gene>
<organism evidence="2 3">
    <name type="scientific">Streptomyces spororaveus</name>
    <dbReference type="NCBI Taxonomy" id="284039"/>
    <lineage>
        <taxon>Bacteria</taxon>
        <taxon>Bacillati</taxon>
        <taxon>Actinomycetota</taxon>
        <taxon>Actinomycetes</taxon>
        <taxon>Kitasatosporales</taxon>
        <taxon>Streptomycetaceae</taxon>
        <taxon>Streptomyces</taxon>
    </lineage>
</organism>
<dbReference type="InterPro" id="IPR043917">
    <property type="entry name" value="DUF5753"/>
</dbReference>